<accession>A0A5N5T3V5</accession>
<feature type="domain" description="Impact N-terminal" evidence="2">
    <location>
        <begin position="24"/>
        <end position="131"/>
    </location>
</feature>
<proteinExistence type="inferred from homology"/>
<dbReference type="Pfam" id="PF01205">
    <property type="entry name" value="Impact_N"/>
    <property type="match status" value="1"/>
</dbReference>
<dbReference type="GO" id="GO:0140469">
    <property type="term" value="P:GCN2-mediated signaling"/>
    <property type="evidence" value="ECO:0007669"/>
    <property type="project" value="TreeGrafter"/>
</dbReference>
<dbReference type="PANTHER" id="PTHR16301">
    <property type="entry name" value="IMPACT-RELATED"/>
    <property type="match status" value="1"/>
</dbReference>
<dbReference type="GO" id="GO:0005737">
    <property type="term" value="C:cytoplasm"/>
    <property type="evidence" value="ECO:0007669"/>
    <property type="project" value="TreeGrafter"/>
</dbReference>
<gene>
    <name evidence="3" type="primary">impact-B</name>
    <name evidence="3" type="ORF">Anas_13668</name>
</gene>
<comment type="caution">
    <text evidence="3">The sequence shown here is derived from an EMBL/GenBank/DDBJ whole genome shotgun (WGS) entry which is preliminary data.</text>
</comment>
<evidence type="ECO:0000256" key="1">
    <source>
        <dbReference type="ARBA" id="ARBA00007665"/>
    </source>
</evidence>
<dbReference type="SUPFAM" id="SSF54211">
    <property type="entry name" value="Ribosomal protein S5 domain 2-like"/>
    <property type="match status" value="1"/>
</dbReference>
<dbReference type="InterPro" id="IPR001498">
    <property type="entry name" value="Impact_N"/>
</dbReference>
<dbReference type="Proteomes" id="UP000326759">
    <property type="component" value="Unassembled WGS sequence"/>
</dbReference>
<dbReference type="InterPro" id="IPR036956">
    <property type="entry name" value="Impact_N_sf"/>
</dbReference>
<evidence type="ECO:0000313" key="3">
    <source>
        <dbReference type="EMBL" id="KAB7499630.1"/>
    </source>
</evidence>
<dbReference type="Gene3D" id="3.30.230.30">
    <property type="entry name" value="Impact, N-terminal domain"/>
    <property type="match status" value="1"/>
</dbReference>
<evidence type="ECO:0000259" key="2">
    <source>
        <dbReference type="Pfam" id="PF01205"/>
    </source>
</evidence>
<name>A0A5N5T3V5_9CRUS</name>
<keyword evidence="4" id="KW-1185">Reference proteome</keyword>
<dbReference type="EMBL" id="SEYY01017602">
    <property type="protein sequence ID" value="KAB7499630.1"/>
    <property type="molecule type" value="Genomic_DNA"/>
</dbReference>
<dbReference type="OrthoDB" id="69641at2759"/>
<comment type="similarity">
    <text evidence="1">Belongs to the IMPACT family.</text>
</comment>
<dbReference type="GO" id="GO:0006446">
    <property type="term" value="P:regulation of translational initiation"/>
    <property type="evidence" value="ECO:0007669"/>
    <property type="project" value="TreeGrafter"/>
</dbReference>
<dbReference type="PANTHER" id="PTHR16301:SF25">
    <property type="entry name" value="PROTEIN IMPACT"/>
    <property type="match status" value="1"/>
</dbReference>
<organism evidence="3 4">
    <name type="scientific">Armadillidium nasatum</name>
    <dbReference type="NCBI Taxonomy" id="96803"/>
    <lineage>
        <taxon>Eukaryota</taxon>
        <taxon>Metazoa</taxon>
        <taxon>Ecdysozoa</taxon>
        <taxon>Arthropoda</taxon>
        <taxon>Crustacea</taxon>
        <taxon>Multicrustacea</taxon>
        <taxon>Malacostraca</taxon>
        <taxon>Eumalacostraca</taxon>
        <taxon>Peracarida</taxon>
        <taxon>Isopoda</taxon>
        <taxon>Oniscidea</taxon>
        <taxon>Crinocheta</taxon>
        <taxon>Armadillidiidae</taxon>
        <taxon>Armadillidium</taxon>
    </lineage>
</organism>
<sequence length="150" mass="17275">MKTCKEQEDIICPEIFSGEIIADRKSYFQPHLAEVHSVEEVKRVLKELYKNKKIANATHNMYAYRFRKKDSNSLFQDCDDDGETNAGGRMLHLLQILEAENVLVVVSRWYGGIQLGPDRFKHINNAARQILSACGYVKDKEGKKKKSKKK</sequence>
<dbReference type="InterPro" id="IPR023582">
    <property type="entry name" value="Impact"/>
</dbReference>
<protein>
    <submittedName>
        <fullName evidence="3">Protein IMPACT-B</fullName>
    </submittedName>
</protein>
<evidence type="ECO:0000313" key="4">
    <source>
        <dbReference type="Proteomes" id="UP000326759"/>
    </source>
</evidence>
<dbReference type="InterPro" id="IPR020568">
    <property type="entry name" value="Ribosomal_Su5_D2-typ_SF"/>
</dbReference>
<reference evidence="3 4" key="1">
    <citation type="journal article" date="2019" name="PLoS Biol.">
        <title>Sex chromosomes control vertical transmission of feminizing Wolbachia symbionts in an isopod.</title>
        <authorList>
            <person name="Becking T."/>
            <person name="Chebbi M.A."/>
            <person name="Giraud I."/>
            <person name="Moumen B."/>
            <person name="Laverre T."/>
            <person name="Caubet Y."/>
            <person name="Peccoud J."/>
            <person name="Gilbert C."/>
            <person name="Cordaux R."/>
        </authorList>
    </citation>
    <scope>NUCLEOTIDE SEQUENCE [LARGE SCALE GENOMIC DNA]</scope>
    <source>
        <strain evidence="3">ANa2</strain>
        <tissue evidence="3">Whole body excluding digestive tract and cuticle</tissue>
    </source>
</reference>
<dbReference type="AlphaFoldDB" id="A0A5N5T3V5"/>